<reference evidence="3" key="1">
    <citation type="journal article" date="2017" name="Nat. Ecol. Evol.">
        <title>Genome expansion and lineage-specific genetic innovations in the forest pathogenic fungi Armillaria.</title>
        <authorList>
            <person name="Sipos G."/>
            <person name="Prasanna A.N."/>
            <person name="Walter M.C."/>
            <person name="O'Connor E."/>
            <person name="Balint B."/>
            <person name="Krizsan K."/>
            <person name="Kiss B."/>
            <person name="Hess J."/>
            <person name="Varga T."/>
            <person name="Slot J."/>
            <person name="Riley R."/>
            <person name="Boka B."/>
            <person name="Rigling D."/>
            <person name="Barry K."/>
            <person name="Lee J."/>
            <person name="Mihaltcheva S."/>
            <person name="LaButti K."/>
            <person name="Lipzen A."/>
            <person name="Waldron R."/>
            <person name="Moloney N.M."/>
            <person name="Sperisen C."/>
            <person name="Kredics L."/>
            <person name="Vagvoelgyi C."/>
            <person name="Patrignani A."/>
            <person name="Fitzpatrick D."/>
            <person name="Nagy I."/>
            <person name="Doyle S."/>
            <person name="Anderson J.B."/>
            <person name="Grigoriev I.V."/>
            <person name="Gueldener U."/>
            <person name="Muensterkoetter M."/>
            <person name="Nagy L.G."/>
        </authorList>
    </citation>
    <scope>NUCLEOTIDE SEQUENCE [LARGE SCALE GENOMIC DNA]</scope>
    <source>
        <strain evidence="3">28-4</strain>
    </source>
</reference>
<gene>
    <name evidence="2" type="ORF">ARMSODRAFT_64534</name>
</gene>
<organism evidence="2 3">
    <name type="scientific">Armillaria solidipes</name>
    <dbReference type="NCBI Taxonomy" id="1076256"/>
    <lineage>
        <taxon>Eukaryota</taxon>
        <taxon>Fungi</taxon>
        <taxon>Dikarya</taxon>
        <taxon>Basidiomycota</taxon>
        <taxon>Agaricomycotina</taxon>
        <taxon>Agaricomycetes</taxon>
        <taxon>Agaricomycetidae</taxon>
        <taxon>Agaricales</taxon>
        <taxon>Marasmiineae</taxon>
        <taxon>Physalacriaceae</taxon>
        <taxon>Armillaria</taxon>
    </lineage>
</organism>
<dbReference type="AlphaFoldDB" id="A0A2H3BQC4"/>
<evidence type="ECO:0000313" key="2">
    <source>
        <dbReference type="EMBL" id="PBK71134.1"/>
    </source>
</evidence>
<evidence type="ECO:0000256" key="1">
    <source>
        <dbReference type="SAM" id="Phobius"/>
    </source>
</evidence>
<keyword evidence="1" id="KW-0472">Membrane</keyword>
<evidence type="ECO:0000313" key="3">
    <source>
        <dbReference type="Proteomes" id="UP000218334"/>
    </source>
</evidence>
<keyword evidence="1" id="KW-0812">Transmembrane</keyword>
<proteinExistence type="predicted"/>
<name>A0A2H3BQC4_9AGAR</name>
<feature type="transmembrane region" description="Helical" evidence="1">
    <location>
        <begin position="50"/>
        <end position="67"/>
    </location>
</feature>
<keyword evidence="3" id="KW-1185">Reference proteome</keyword>
<keyword evidence="1" id="KW-1133">Transmembrane helix</keyword>
<sequence length="124" mass="13814">MDILDRAVSSWDLVYSSLINRQSPLVVLIPAVGKAIIQMCFIVPYHDLQILFSLVFFILRFGFKAAIERYTARILKIVQVGSALSYICLDAVSIGEGYSSSSVYSHANRDASHPAQYVQYSSDC</sequence>
<protein>
    <submittedName>
        <fullName evidence="2">Uncharacterized protein</fullName>
    </submittedName>
</protein>
<dbReference type="Proteomes" id="UP000218334">
    <property type="component" value="Unassembled WGS sequence"/>
</dbReference>
<accession>A0A2H3BQC4</accession>
<dbReference type="EMBL" id="KZ293424">
    <property type="protein sequence ID" value="PBK71134.1"/>
    <property type="molecule type" value="Genomic_DNA"/>
</dbReference>